<accession>A0A9P5U162</accession>
<dbReference type="EMBL" id="JADNRY010000183">
    <property type="protein sequence ID" value="KAF9062044.1"/>
    <property type="molecule type" value="Genomic_DNA"/>
</dbReference>
<dbReference type="Proteomes" id="UP000772434">
    <property type="component" value="Unassembled WGS sequence"/>
</dbReference>
<proteinExistence type="predicted"/>
<evidence type="ECO:0000313" key="1">
    <source>
        <dbReference type="EMBL" id="KAF9062044.1"/>
    </source>
</evidence>
<protein>
    <submittedName>
        <fullName evidence="1">Uncharacterized protein</fullName>
    </submittedName>
</protein>
<organism evidence="1 2">
    <name type="scientific">Rhodocollybia butyracea</name>
    <dbReference type="NCBI Taxonomy" id="206335"/>
    <lineage>
        <taxon>Eukaryota</taxon>
        <taxon>Fungi</taxon>
        <taxon>Dikarya</taxon>
        <taxon>Basidiomycota</taxon>
        <taxon>Agaricomycotina</taxon>
        <taxon>Agaricomycetes</taxon>
        <taxon>Agaricomycetidae</taxon>
        <taxon>Agaricales</taxon>
        <taxon>Marasmiineae</taxon>
        <taxon>Omphalotaceae</taxon>
        <taxon>Rhodocollybia</taxon>
    </lineage>
</organism>
<dbReference type="OrthoDB" id="5311491at2759"/>
<evidence type="ECO:0000313" key="2">
    <source>
        <dbReference type="Proteomes" id="UP000772434"/>
    </source>
</evidence>
<sequence length="118" mass="13646">MDGGGNNERHRGRQGKDRLFDAACLPAMQQTLCVLAHQALFDREAIQQWFPDVNVAYLGVTRTNWMGVWGEMETKKRYYDALNSLKQVRNMKFSDIIGGNHFLHWDQTPKFLQVICSL</sequence>
<gene>
    <name evidence="1" type="ORF">BDP27DRAFT_306781</name>
</gene>
<comment type="caution">
    <text evidence="1">The sequence shown here is derived from an EMBL/GenBank/DDBJ whole genome shotgun (WGS) entry which is preliminary data.</text>
</comment>
<keyword evidence="2" id="KW-1185">Reference proteome</keyword>
<reference evidence="1" key="1">
    <citation type="submission" date="2020-11" db="EMBL/GenBank/DDBJ databases">
        <authorList>
            <consortium name="DOE Joint Genome Institute"/>
            <person name="Ahrendt S."/>
            <person name="Riley R."/>
            <person name="Andreopoulos W."/>
            <person name="Labutti K."/>
            <person name="Pangilinan J."/>
            <person name="Ruiz-Duenas F.J."/>
            <person name="Barrasa J.M."/>
            <person name="Sanchez-Garcia M."/>
            <person name="Camarero S."/>
            <person name="Miyauchi S."/>
            <person name="Serrano A."/>
            <person name="Linde D."/>
            <person name="Babiker R."/>
            <person name="Drula E."/>
            <person name="Ayuso-Fernandez I."/>
            <person name="Pacheco R."/>
            <person name="Padilla G."/>
            <person name="Ferreira P."/>
            <person name="Barriuso J."/>
            <person name="Kellner H."/>
            <person name="Castanera R."/>
            <person name="Alfaro M."/>
            <person name="Ramirez L."/>
            <person name="Pisabarro A.G."/>
            <person name="Kuo A."/>
            <person name="Tritt A."/>
            <person name="Lipzen A."/>
            <person name="He G."/>
            <person name="Yan M."/>
            <person name="Ng V."/>
            <person name="Cullen D."/>
            <person name="Martin F."/>
            <person name="Rosso M.-N."/>
            <person name="Henrissat B."/>
            <person name="Hibbett D."/>
            <person name="Martinez A.T."/>
            <person name="Grigoriev I.V."/>
        </authorList>
    </citation>
    <scope>NUCLEOTIDE SEQUENCE</scope>
    <source>
        <strain evidence="1">AH 40177</strain>
    </source>
</reference>
<name>A0A9P5U162_9AGAR</name>
<dbReference type="AlphaFoldDB" id="A0A9P5U162"/>